<gene>
    <name evidence="3" type="primary">OBP18</name>
</gene>
<sequence length="160" mass="18186">MAAAAAHLWCLLPPLLLAVCCALAAPSITSAEMRMDMMVIQHCNETHPVALIDMNKALINKKIEPQNTVFKCFVFCLLNKYEWMDDEGGFLIANMKHNLSDSHLDQLSIDFIVYKCSATGSSDKCERAYRFTECFWGEVTKFPENSDEKYDDPNLFALYQ</sequence>
<feature type="chain" id="PRO_5017211180" evidence="2">
    <location>
        <begin position="25"/>
        <end position="160"/>
    </location>
</feature>
<accession>A0A385I8D4</accession>
<evidence type="ECO:0000256" key="2">
    <source>
        <dbReference type="SAM" id="SignalP"/>
    </source>
</evidence>
<dbReference type="PANTHER" id="PTHR11857">
    <property type="entry name" value="ODORANT BINDING PROTEIN-RELATED"/>
    <property type="match status" value="1"/>
</dbReference>
<dbReference type="GO" id="GO:0005615">
    <property type="term" value="C:extracellular space"/>
    <property type="evidence" value="ECO:0007669"/>
    <property type="project" value="TreeGrafter"/>
</dbReference>
<dbReference type="PANTHER" id="PTHR11857:SF48">
    <property type="entry name" value="GENERAL ODORANT-BINDING PROTEIN 57C-RELATED"/>
    <property type="match status" value="1"/>
</dbReference>
<dbReference type="CDD" id="cd23992">
    <property type="entry name" value="PBP_GOBP"/>
    <property type="match status" value="1"/>
</dbReference>
<feature type="signal peptide" evidence="2">
    <location>
        <begin position="1"/>
        <end position="24"/>
    </location>
</feature>
<organism evidence="3">
    <name type="scientific">Oedaleus infernalis</name>
    <dbReference type="NCBI Taxonomy" id="267432"/>
    <lineage>
        <taxon>Eukaryota</taxon>
        <taxon>Metazoa</taxon>
        <taxon>Ecdysozoa</taxon>
        <taxon>Arthropoda</taxon>
        <taxon>Hexapoda</taxon>
        <taxon>Insecta</taxon>
        <taxon>Pterygota</taxon>
        <taxon>Neoptera</taxon>
        <taxon>Polyneoptera</taxon>
        <taxon>Orthoptera</taxon>
        <taxon>Caelifera</taxon>
        <taxon>Acrididea</taxon>
        <taxon>Acridomorpha</taxon>
        <taxon>Acridoidea</taxon>
        <taxon>Acrididae</taxon>
        <taxon>Oedipodinae</taxon>
        <taxon>Oedaleus</taxon>
    </lineage>
</organism>
<proteinExistence type="evidence at transcript level"/>
<reference evidence="3" key="1">
    <citation type="journal article" date="2018" name="Comp. Biochem. Physiol. Part D Genomics Proteomics">
        <title>A whole-body transcriptome analysis and expression profiling of odorant binding protein genes in Oedaleus infernalis.</title>
        <authorList>
            <person name="Zhang Y."/>
            <person name="Tan Y."/>
            <person name="Zhou X.R."/>
            <person name="Pang B.P."/>
        </authorList>
    </citation>
    <scope>NUCLEOTIDE SEQUENCE</scope>
</reference>
<dbReference type="Gene3D" id="1.10.238.20">
    <property type="entry name" value="Pheromone/general odorant binding protein domain"/>
    <property type="match status" value="1"/>
</dbReference>
<protein>
    <submittedName>
        <fullName evidence="3">Odorant-binding protein 18</fullName>
    </submittedName>
</protein>
<dbReference type="GO" id="GO:0007608">
    <property type="term" value="P:sensory perception of smell"/>
    <property type="evidence" value="ECO:0007669"/>
    <property type="project" value="TreeGrafter"/>
</dbReference>
<dbReference type="AlphaFoldDB" id="A0A385I8D4"/>
<dbReference type="InterPro" id="IPR006170">
    <property type="entry name" value="PBP/GOBP"/>
</dbReference>
<dbReference type="Pfam" id="PF01395">
    <property type="entry name" value="PBP_GOBP"/>
    <property type="match status" value="1"/>
</dbReference>
<dbReference type="SUPFAM" id="SSF47565">
    <property type="entry name" value="Insect pheromone/odorant-binding proteins"/>
    <property type="match status" value="1"/>
</dbReference>
<name>A0A385I8D4_9ORTH</name>
<dbReference type="GO" id="GO:0005549">
    <property type="term" value="F:odorant binding"/>
    <property type="evidence" value="ECO:0007669"/>
    <property type="project" value="InterPro"/>
</dbReference>
<keyword evidence="1 2" id="KW-0732">Signal</keyword>
<dbReference type="InterPro" id="IPR036728">
    <property type="entry name" value="PBP_GOBP_sf"/>
</dbReference>
<dbReference type="SMART" id="SM00708">
    <property type="entry name" value="PhBP"/>
    <property type="match status" value="1"/>
</dbReference>
<dbReference type="EMBL" id="MG507295">
    <property type="protein sequence ID" value="AXY78931.1"/>
    <property type="molecule type" value="mRNA"/>
</dbReference>
<evidence type="ECO:0000256" key="1">
    <source>
        <dbReference type="ARBA" id="ARBA00022729"/>
    </source>
</evidence>
<evidence type="ECO:0000313" key="3">
    <source>
        <dbReference type="EMBL" id="AXY78931.1"/>
    </source>
</evidence>